<evidence type="ECO:0000313" key="4">
    <source>
        <dbReference type="EMBL" id="ABL98904.1"/>
    </source>
</evidence>
<dbReference type="InterPro" id="IPR025392">
    <property type="entry name" value="DUF4124"/>
</dbReference>
<gene>
    <name evidence="4" type="ordered locus">Sama_0696</name>
</gene>
<sequence>MKLHIVLLGMLVGLSMAQLAQAENVYKWVDKDGKVHFGDRPTSEEAQELTVTDKSAPISSPSSDDTDAEYADNDEATSGASLMTDSGVKKSSAPFAAKQLLGRWQDDMLNDAFDTYAPDGSYSRDANLFGSKLTLKGSWKLIGNELQVQIKTKSISLPNGQSKTEADVRLNKSQLINISGTEMTLLRNTKGGELEFTYKKVGD</sequence>
<dbReference type="OrthoDB" id="7068596at2"/>
<feature type="chain" id="PRO_5002636930" description="DUF4124 domain-containing protein" evidence="2">
    <location>
        <begin position="23"/>
        <end position="203"/>
    </location>
</feature>
<reference evidence="4 5" key="1">
    <citation type="submission" date="2006-12" db="EMBL/GenBank/DDBJ databases">
        <title>Complete sequence of Shewanella amazonensis SB2B.</title>
        <authorList>
            <consortium name="US DOE Joint Genome Institute"/>
            <person name="Copeland A."/>
            <person name="Lucas S."/>
            <person name="Lapidus A."/>
            <person name="Barry K."/>
            <person name="Detter J.C."/>
            <person name="Glavina del Rio T."/>
            <person name="Hammon N."/>
            <person name="Israni S."/>
            <person name="Dalin E."/>
            <person name="Tice H."/>
            <person name="Pitluck S."/>
            <person name="Munk A.C."/>
            <person name="Brettin T."/>
            <person name="Bruce D."/>
            <person name="Han C."/>
            <person name="Tapia R."/>
            <person name="Gilna P."/>
            <person name="Schmutz J."/>
            <person name="Larimer F."/>
            <person name="Land M."/>
            <person name="Hauser L."/>
            <person name="Kyrpides N."/>
            <person name="Mikhailova N."/>
            <person name="Fredrickson J."/>
            <person name="Richardson P."/>
        </authorList>
    </citation>
    <scope>NUCLEOTIDE SEQUENCE [LARGE SCALE GENOMIC DNA]</scope>
    <source>
        <strain evidence="5">ATCC BAA-1098 / SB2B</strain>
    </source>
</reference>
<keyword evidence="5" id="KW-1185">Reference proteome</keyword>
<organism evidence="4 5">
    <name type="scientific">Shewanella amazonensis (strain ATCC BAA-1098 / SB2B)</name>
    <dbReference type="NCBI Taxonomy" id="326297"/>
    <lineage>
        <taxon>Bacteria</taxon>
        <taxon>Pseudomonadati</taxon>
        <taxon>Pseudomonadota</taxon>
        <taxon>Gammaproteobacteria</taxon>
        <taxon>Alteromonadales</taxon>
        <taxon>Shewanellaceae</taxon>
        <taxon>Shewanella</taxon>
    </lineage>
</organism>
<accession>A1S3E8</accession>
<name>A1S3E8_SHEAM</name>
<dbReference type="Pfam" id="PF13511">
    <property type="entry name" value="DUF4124"/>
    <property type="match status" value="1"/>
</dbReference>
<evidence type="ECO:0000256" key="2">
    <source>
        <dbReference type="SAM" id="SignalP"/>
    </source>
</evidence>
<keyword evidence="2" id="KW-0732">Signal</keyword>
<dbReference type="KEGG" id="saz:Sama_0696"/>
<evidence type="ECO:0000256" key="1">
    <source>
        <dbReference type="SAM" id="MobiDB-lite"/>
    </source>
</evidence>
<dbReference type="AlphaFoldDB" id="A1S3E8"/>
<proteinExistence type="predicted"/>
<feature type="signal peptide" evidence="2">
    <location>
        <begin position="1"/>
        <end position="22"/>
    </location>
</feature>
<evidence type="ECO:0000313" key="5">
    <source>
        <dbReference type="Proteomes" id="UP000009175"/>
    </source>
</evidence>
<dbReference type="HOGENOM" id="CLU_1348149_0_0_6"/>
<evidence type="ECO:0000259" key="3">
    <source>
        <dbReference type="Pfam" id="PF13511"/>
    </source>
</evidence>
<dbReference type="RefSeq" id="WP_011758814.1">
    <property type="nucleotide sequence ID" value="NC_008700.1"/>
</dbReference>
<feature type="region of interest" description="Disordered" evidence="1">
    <location>
        <begin position="38"/>
        <end position="87"/>
    </location>
</feature>
<dbReference type="Proteomes" id="UP000009175">
    <property type="component" value="Chromosome"/>
</dbReference>
<feature type="compositionally biased region" description="Polar residues" evidence="1">
    <location>
        <begin position="49"/>
        <end position="63"/>
    </location>
</feature>
<dbReference type="EMBL" id="CP000507">
    <property type="protein sequence ID" value="ABL98904.1"/>
    <property type="molecule type" value="Genomic_DNA"/>
</dbReference>
<protein>
    <recommendedName>
        <fullName evidence="3">DUF4124 domain-containing protein</fullName>
    </recommendedName>
</protein>
<dbReference type="STRING" id="326297.Sama_0696"/>
<feature type="compositionally biased region" description="Acidic residues" evidence="1">
    <location>
        <begin position="64"/>
        <end position="75"/>
    </location>
</feature>
<feature type="domain" description="DUF4124" evidence="3">
    <location>
        <begin position="14"/>
        <end position="63"/>
    </location>
</feature>